<dbReference type="OrthoDB" id="9805788at2"/>
<feature type="transmembrane region" description="Helical" evidence="10">
    <location>
        <begin position="195"/>
        <end position="214"/>
    </location>
</feature>
<keyword evidence="3 9" id="KW-1003">Cell membrane</keyword>
<evidence type="ECO:0000256" key="5">
    <source>
        <dbReference type="ARBA" id="ARBA00022692"/>
    </source>
</evidence>
<evidence type="ECO:0000256" key="10">
    <source>
        <dbReference type="SAM" id="Phobius"/>
    </source>
</evidence>
<name>X0PEA0_9LACO</name>
<dbReference type="eggNOG" id="COG1696">
    <property type="taxonomic scope" value="Bacteria"/>
</dbReference>
<dbReference type="PANTHER" id="PTHR13285">
    <property type="entry name" value="ACYLTRANSFERASE"/>
    <property type="match status" value="1"/>
</dbReference>
<evidence type="ECO:0000256" key="4">
    <source>
        <dbReference type="ARBA" id="ARBA00022679"/>
    </source>
</evidence>
<evidence type="ECO:0000313" key="11">
    <source>
        <dbReference type="EMBL" id="KRM32451.1"/>
    </source>
</evidence>
<comment type="similarity">
    <text evidence="2 9">Belongs to the membrane-bound acyltransferase family.</text>
</comment>
<dbReference type="UniPathway" id="UPA00556"/>
<dbReference type="NCBIfam" id="TIGR04091">
    <property type="entry name" value="LTA_dltB"/>
    <property type="match status" value="1"/>
</dbReference>
<evidence type="ECO:0000256" key="6">
    <source>
        <dbReference type="ARBA" id="ARBA00022989"/>
    </source>
</evidence>
<dbReference type="EC" id="2.3.1.-" evidence="9"/>
<feature type="transmembrane region" description="Helical" evidence="10">
    <location>
        <begin position="235"/>
        <end position="264"/>
    </location>
</feature>
<comment type="subcellular location">
    <subcellularLocation>
        <location evidence="1">Cell membrane</location>
        <topology evidence="1">Multi-pass membrane protein</topology>
    </subcellularLocation>
</comment>
<evidence type="ECO:0000256" key="3">
    <source>
        <dbReference type="ARBA" id="ARBA00022475"/>
    </source>
</evidence>
<dbReference type="InterPro" id="IPR004299">
    <property type="entry name" value="MBOAT_fam"/>
</dbReference>
<keyword evidence="12" id="KW-1185">Reference proteome</keyword>
<comment type="pathway">
    <text evidence="9">Cell wall biogenesis; lipoteichoic acid biosynthesis.</text>
</comment>
<reference evidence="11 12" key="1">
    <citation type="journal article" date="2015" name="Genome Announc.">
        <title>Expanding the biotechnology potential of lactobacilli through comparative genomics of 213 strains and associated genera.</title>
        <authorList>
            <person name="Sun Z."/>
            <person name="Harris H.M."/>
            <person name="McCann A."/>
            <person name="Guo C."/>
            <person name="Argimon S."/>
            <person name="Zhang W."/>
            <person name="Yang X."/>
            <person name="Jeffery I.B."/>
            <person name="Cooney J.C."/>
            <person name="Kagawa T.F."/>
            <person name="Liu W."/>
            <person name="Song Y."/>
            <person name="Salvetti E."/>
            <person name="Wrobel A."/>
            <person name="Rasinkangas P."/>
            <person name="Parkhill J."/>
            <person name="Rea M.C."/>
            <person name="O'Sullivan O."/>
            <person name="Ritari J."/>
            <person name="Douillard F.P."/>
            <person name="Paul Ross R."/>
            <person name="Yang R."/>
            <person name="Briner A.E."/>
            <person name="Felis G.E."/>
            <person name="de Vos W.M."/>
            <person name="Barrangou R."/>
            <person name="Klaenhammer T.R."/>
            <person name="Caufield P.W."/>
            <person name="Cui Y."/>
            <person name="Zhang H."/>
            <person name="O'Toole P.W."/>
        </authorList>
    </citation>
    <scope>NUCLEOTIDE SEQUENCE [LARGE SCALE GENOMIC DNA]</scope>
    <source>
        <strain evidence="11 12">DSM 18527</strain>
    </source>
</reference>
<feature type="transmembrane region" description="Helical" evidence="10">
    <location>
        <begin position="12"/>
        <end position="29"/>
    </location>
</feature>
<protein>
    <recommendedName>
        <fullName evidence="9">Teichoic acid D-alanyltransferase</fullName>
        <ecNumber evidence="9">2.3.1.-</ecNumber>
    </recommendedName>
</protein>
<organism evidence="11 12">
    <name type="scientific">Agrilactobacillus composti DSM 18527 = JCM 14202</name>
    <dbReference type="NCBI Taxonomy" id="1423734"/>
    <lineage>
        <taxon>Bacteria</taxon>
        <taxon>Bacillati</taxon>
        <taxon>Bacillota</taxon>
        <taxon>Bacilli</taxon>
        <taxon>Lactobacillales</taxon>
        <taxon>Lactobacillaceae</taxon>
        <taxon>Agrilactobacillus</taxon>
    </lineage>
</organism>
<proteinExistence type="inferred from homology"/>
<keyword evidence="7 9" id="KW-0472">Membrane</keyword>
<keyword evidence="8 9" id="KW-0012">Acyltransferase</keyword>
<dbReference type="GO" id="GO:0005886">
    <property type="term" value="C:plasma membrane"/>
    <property type="evidence" value="ECO:0007669"/>
    <property type="project" value="UniProtKB-SubCell"/>
</dbReference>
<feature type="transmembrane region" description="Helical" evidence="10">
    <location>
        <begin position="381"/>
        <end position="399"/>
    </location>
</feature>
<accession>X0PEA0</accession>
<evidence type="ECO:0000313" key="12">
    <source>
        <dbReference type="Proteomes" id="UP000051236"/>
    </source>
</evidence>
<dbReference type="InterPro" id="IPR051085">
    <property type="entry name" value="MB_O-acyltransferase"/>
</dbReference>
<comment type="function">
    <text evidence="9">O-acyltransferase that catalyzes D-alanylation of both teichoic acid and lipoteichoic acid (LTA). D-alanylation of LTA plays an important role in modulating the properties of the cell wall in Gram-positive bacteria, influencing the net charge of the cell wall. Catalyzes D-alanylation from DltC carrier protein.</text>
</comment>
<evidence type="ECO:0000256" key="8">
    <source>
        <dbReference type="ARBA" id="ARBA00023315"/>
    </source>
</evidence>
<keyword evidence="5 10" id="KW-0812">Transmembrane</keyword>
<feature type="transmembrane region" description="Helical" evidence="10">
    <location>
        <begin position="342"/>
        <end position="360"/>
    </location>
</feature>
<dbReference type="InterPro" id="IPR024024">
    <property type="entry name" value="DltB"/>
</dbReference>
<gene>
    <name evidence="11" type="ORF">FC83_GL000315</name>
</gene>
<dbReference type="PANTHER" id="PTHR13285:SF23">
    <property type="entry name" value="TEICHOIC ACID D-ALANYLTRANSFERASE"/>
    <property type="match status" value="1"/>
</dbReference>
<sequence length="407" mass="48496">MINLQPYENPQYFFYLLIGLLPIIIGMLYQKRFRWYESLFSLVFLFLIFDGSKISQGIAIIGYTVYETLVTWWYCHYRTKENSKNKTSIFILAVFLAILPLIFVKFTPLFVDGKASIFGFLGISYLTFKVAGMIMEMRDGSIKDFHLVKFLQFLLFFPTISSGPIDRYRRFIKDYDRVPTQEQYLGLLQKGVHNIMLGFFYKFVLGYFFGTVLLPNIEHLAMLSRHNFLGLSWPLVGVMYTYSMYLFFDFAGYSLFAVGISYMMGIETPMNFNKPFLSWNIKEFWNRWHMTLSFWFRDYIYMRFVFFMMKHKILKSRIALANLGYLVLFLVMGIWHGETWFYITYGIFHAVVMILTDAWIRYKRKHKGWFPSNKFTHVMSVVLTFHVVCLSFLLFSGFLDQLWFGIR</sequence>
<dbReference type="InterPro" id="IPR024194">
    <property type="entry name" value="Ac/AlaTfrase_AlgI/DltB"/>
</dbReference>
<dbReference type="AlphaFoldDB" id="X0PEA0"/>
<dbReference type="Proteomes" id="UP000051236">
    <property type="component" value="Unassembled WGS sequence"/>
</dbReference>
<evidence type="ECO:0000256" key="1">
    <source>
        <dbReference type="ARBA" id="ARBA00004651"/>
    </source>
</evidence>
<dbReference type="PIRSF" id="PIRSF016636">
    <property type="entry name" value="AlgI_DltB"/>
    <property type="match status" value="1"/>
</dbReference>
<evidence type="ECO:0000256" key="2">
    <source>
        <dbReference type="ARBA" id="ARBA00010323"/>
    </source>
</evidence>
<comment type="caution">
    <text evidence="11">The sequence shown here is derived from an EMBL/GenBank/DDBJ whole genome shotgun (WGS) entry which is preliminary data.</text>
</comment>
<dbReference type="STRING" id="1423734.FC83_GL000315"/>
<dbReference type="GO" id="GO:0016746">
    <property type="term" value="F:acyltransferase activity"/>
    <property type="evidence" value="ECO:0007669"/>
    <property type="project" value="UniProtKB-KW"/>
</dbReference>
<dbReference type="EMBL" id="AZGA01000070">
    <property type="protein sequence ID" value="KRM32451.1"/>
    <property type="molecule type" value="Genomic_DNA"/>
</dbReference>
<feature type="transmembrane region" description="Helical" evidence="10">
    <location>
        <begin position="117"/>
        <end position="135"/>
    </location>
</feature>
<dbReference type="GO" id="GO:0070395">
    <property type="term" value="P:lipoteichoic acid biosynthetic process"/>
    <property type="evidence" value="ECO:0007669"/>
    <property type="project" value="UniProtKB-UniRule"/>
</dbReference>
<keyword evidence="4 9" id="KW-0808">Transferase</keyword>
<evidence type="ECO:0000256" key="9">
    <source>
        <dbReference type="PIRNR" id="PIRNR016636"/>
    </source>
</evidence>
<evidence type="ECO:0000256" key="7">
    <source>
        <dbReference type="ARBA" id="ARBA00023136"/>
    </source>
</evidence>
<feature type="transmembrane region" description="Helical" evidence="10">
    <location>
        <begin position="89"/>
        <end position="111"/>
    </location>
</feature>
<feature type="transmembrane region" description="Helical" evidence="10">
    <location>
        <begin position="58"/>
        <end position="77"/>
    </location>
</feature>
<dbReference type="RefSeq" id="WP_035452700.1">
    <property type="nucleotide sequence ID" value="NZ_AZGA01000070.1"/>
</dbReference>
<dbReference type="PATRIC" id="fig|1423734.3.peg.315"/>
<feature type="transmembrane region" description="Helical" evidence="10">
    <location>
        <begin position="318"/>
        <end position="336"/>
    </location>
</feature>
<dbReference type="Pfam" id="PF03062">
    <property type="entry name" value="MBOAT"/>
    <property type="match status" value="1"/>
</dbReference>
<dbReference type="PIRSF" id="PIRSF500216">
    <property type="entry name" value="DltB"/>
    <property type="match status" value="1"/>
</dbReference>
<keyword evidence="6 10" id="KW-1133">Transmembrane helix</keyword>